<feature type="non-terminal residue" evidence="1">
    <location>
        <position position="169"/>
    </location>
</feature>
<dbReference type="AlphaFoldDB" id="A0A3B0XTV1"/>
<evidence type="ECO:0000313" key="1">
    <source>
        <dbReference type="EMBL" id="VAW59776.1"/>
    </source>
</evidence>
<dbReference type="SUPFAM" id="SSF110296">
    <property type="entry name" value="Oligoxyloglucan reducing end-specific cellobiohydrolase"/>
    <property type="match status" value="1"/>
</dbReference>
<proteinExistence type="predicted"/>
<reference evidence="1" key="1">
    <citation type="submission" date="2018-06" db="EMBL/GenBank/DDBJ databases">
        <authorList>
            <person name="Zhirakovskaya E."/>
        </authorList>
    </citation>
    <scope>NUCLEOTIDE SEQUENCE</scope>
</reference>
<sequence length="169" mass="18280">MNKVLEPVENTLTGDQLSWKVLGNSPLASSRTDDIWFFDEQNGWLVNSSGYVCKTTDAGNCWQPKFYLCPGSTGKPYLRCMGWASPQVGWFGSVTGIGDDGLKNPDNYLNTLLHQTRDGGETWQPVLNLPRATSAGICGFYAVNEQVAYGAGTNDPGLPGPTVIKTLDG</sequence>
<organism evidence="1">
    <name type="scientific">hydrothermal vent metagenome</name>
    <dbReference type="NCBI Taxonomy" id="652676"/>
    <lineage>
        <taxon>unclassified sequences</taxon>
        <taxon>metagenomes</taxon>
        <taxon>ecological metagenomes</taxon>
    </lineage>
</organism>
<dbReference type="EMBL" id="UOFG01000097">
    <property type="protein sequence ID" value="VAW59776.1"/>
    <property type="molecule type" value="Genomic_DNA"/>
</dbReference>
<evidence type="ECO:0008006" key="2">
    <source>
        <dbReference type="Google" id="ProtNLM"/>
    </source>
</evidence>
<accession>A0A3B0XTV1</accession>
<gene>
    <name evidence="1" type="ORF">MNBD_GAMMA11-524</name>
</gene>
<protein>
    <recommendedName>
        <fullName evidence="2">Photosynthesis system II assembly factor Ycf48/Hcf136-like domain-containing protein</fullName>
    </recommendedName>
</protein>
<name>A0A3B0XTV1_9ZZZZ</name>